<evidence type="ECO:0000313" key="2">
    <source>
        <dbReference type="WBParaSite" id="PSU_v2.g17566.t1"/>
    </source>
</evidence>
<proteinExistence type="predicted"/>
<reference evidence="2" key="1">
    <citation type="submission" date="2022-11" db="UniProtKB">
        <authorList>
            <consortium name="WormBaseParasite"/>
        </authorList>
    </citation>
    <scope>IDENTIFICATION</scope>
</reference>
<keyword evidence="1" id="KW-1185">Reference proteome</keyword>
<protein>
    <submittedName>
        <fullName evidence="2">Uncharacterized protein</fullName>
    </submittedName>
</protein>
<evidence type="ECO:0000313" key="1">
    <source>
        <dbReference type="Proteomes" id="UP000887577"/>
    </source>
</evidence>
<dbReference type="AlphaFoldDB" id="A0A914YBI5"/>
<sequence>MKSPSFWENGTEIVIEGHYNATVLHNLLQLLPKKIDGITMVSFSVDGKFSIDSIISNFDITPLKKLWYLLLLFYQNKSSISASTAV</sequence>
<dbReference type="WBParaSite" id="PSU_v2.g17566.t1">
    <property type="protein sequence ID" value="PSU_v2.g17566.t1"/>
    <property type="gene ID" value="PSU_v2.g17566"/>
</dbReference>
<organism evidence="1 2">
    <name type="scientific">Panagrolaimus superbus</name>
    <dbReference type="NCBI Taxonomy" id="310955"/>
    <lineage>
        <taxon>Eukaryota</taxon>
        <taxon>Metazoa</taxon>
        <taxon>Ecdysozoa</taxon>
        <taxon>Nematoda</taxon>
        <taxon>Chromadorea</taxon>
        <taxon>Rhabditida</taxon>
        <taxon>Tylenchina</taxon>
        <taxon>Panagrolaimomorpha</taxon>
        <taxon>Panagrolaimoidea</taxon>
        <taxon>Panagrolaimidae</taxon>
        <taxon>Panagrolaimus</taxon>
    </lineage>
</organism>
<accession>A0A914YBI5</accession>
<dbReference type="Proteomes" id="UP000887577">
    <property type="component" value="Unplaced"/>
</dbReference>
<name>A0A914YBI5_9BILA</name>